<dbReference type="Gene3D" id="3.40.630.30">
    <property type="match status" value="1"/>
</dbReference>
<dbReference type="Proteomes" id="UP000030664">
    <property type="component" value="Unassembled WGS sequence"/>
</dbReference>
<feature type="domain" description="N-acetyltransferase" evidence="1">
    <location>
        <begin position="20"/>
        <end position="167"/>
    </location>
</feature>
<evidence type="ECO:0000259" key="1">
    <source>
        <dbReference type="PROSITE" id="PS51186"/>
    </source>
</evidence>
<dbReference type="STRING" id="223184.AS25_03445"/>
<organism evidence="2 3">
    <name type="scientific">Kocuria marina</name>
    <dbReference type="NCBI Taxonomy" id="223184"/>
    <lineage>
        <taxon>Bacteria</taxon>
        <taxon>Bacillati</taxon>
        <taxon>Actinomycetota</taxon>
        <taxon>Actinomycetes</taxon>
        <taxon>Micrococcales</taxon>
        <taxon>Micrococcaceae</taxon>
        <taxon>Kocuria</taxon>
    </lineage>
</organism>
<evidence type="ECO:0000313" key="3">
    <source>
        <dbReference type="Proteomes" id="UP000030664"/>
    </source>
</evidence>
<dbReference type="EMBL" id="JROM01000016">
    <property type="protein sequence ID" value="KHE75118.1"/>
    <property type="molecule type" value="Genomic_DNA"/>
</dbReference>
<sequence length="167" mass="18685">MTGTITLIARTELTPRELTATSRSVTDEDTAALARLLREAYGSGTVGTQQDAETTVRDAFRGEFGPFLQEQSQVIEDEDGNPVAAAIVLERRDDPQLPDVPYLFELFTASSHRRRGLAEQLVRQVMTSLHENGYDEVCVRIPEDNSAALALYLTLDFNRWIPEQDEL</sequence>
<dbReference type="CDD" id="cd04301">
    <property type="entry name" value="NAT_SF"/>
    <property type="match status" value="1"/>
</dbReference>
<dbReference type="GO" id="GO:0016747">
    <property type="term" value="F:acyltransferase activity, transferring groups other than amino-acyl groups"/>
    <property type="evidence" value="ECO:0007669"/>
    <property type="project" value="InterPro"/>
</dbReference>
<dbReference type="AlphaFoldDB" id="A0A0B0DCG1"/>
<name>A0A0B0DCG1_9MICC</name>
<gene>
    <name evidence="2" type="ORF">AS25_03445</name>
</gene>
<keyword evidence="2" id="KW-0808">Transferase</keyword>
<protein>
    <submittedName>
        <fullName evidence="2">Acetyltransferase</fullName>
    </submittedName>
</protein>
<dbReference type="SUPFAM" id="SSF55729">
    <property type="entry name" value="Acyl-CoA N-acyltransferases (Nat)"/>
    <property type="match status" value="1"/>
</dbReference>
<reference evidence="2 3" key="1">
    <citation type="submission" date="2014-09" db="EMBL/GenBank/DDBJ databases">
        <title>High-quality draft genome sequence of Kocuria marina SO9-6, an actinobacterium isolated from a copper mine.</title>
        <authorList>
            <person name="Castro D.B."/>
            <person name="Pereira L.B."/>
            <person name="Silva M.V."/>
            <person name="Silva B.P."/>
            <person name="Zanardi B.R."/>
            <person name="Carlos C."/>
            <person name="Belgini D.R."/>
            <person name="Limache E.G."/>
            <person name="Lacerda G.V."/>
            <person name="Nery M.B."/>
            <person name="Gomes M.B."/>
            <person name="Souza S."/>
            <person name="Silva T.M."/>
            <person name="Rodrigues V.D."/>
            <person name="Paulino L.C."/>
            <person name="Vicentini R."/>
            <person name="Ferraz L.F."/>
            <person name="Ottoboni L.M."/>
        </authorList>
    </citation>
    <scope>NUCLEOTIDE SEQUENCE [LARGE SCALE GENOMIC DNA]</scope>
    <source>
        <strain evidence="2 3">SO9-6</strain>
    </source>
</reference>
<accession>A0A0B0DCG1</accession>
<dbReference type="Pfam" id="PF00583">
    <property type="entry name" value="Acetyltransf_1"/>
    <property type="match status" value="1"/>
</dbReference>
<comment type="caution">
    <text evidence="2">The sequence shown here is derived from an EMBL/GenBank/DDBJ whole genome shotgun (WGS) entry which is preliminary data.</text>
</comment>
<dbReference type="PROSITE" id="PS51186">
    <property type="entry name" value="GNAT"/>
    <property type="match status" value="1"/>
</dbReference>
<dbReference type="eggNOG" id="COG0456">
    <property type="taxonomic scope" value="Bacteria"/>
</dbReference>
<dbReference type="InterPro" id="IPR016181">
    <property type="entry name" value="Acyl_CoA_acyltransferase"/>
</dbReference>
<proteinExistence type="predicted"/>
<evidence type="ECO:0000313" key="2">
    <source>
        <dbReference type="EMBL" id="KHE75118.1"/>
    </source>
</evidence>
<dbReference type="InterPro" id="IPR000182">
    <property type="entry name" value="GNAT_dom"/>
</dbReference>